<keyword evidence="2" id="KW-1185">Reference proteome</keyword>
<dbReference type="RefSeq" id="WP_114497025.1">
    <property type="nucleotide sequence ID" value="NZ_QPJW01000004.1"/>
</dbReference>
<comment type="caution">
    <text evidence="1">The sequence shown here is derived from an EMBL/GenBank/DDBJ whole genome shotgun (WGS) entry which is preliminary data.</text>
</comment>
<dbReference type="OrthoDB" id="2641610at2"/>
<dbReference type="AlphaFoldDB" id="A0A369BDZ0"/>
<accession>A0A369BDZ0</accession>
<organism evidence="1 2">
    <name type="scientific">Fontibacillus phaseoli</name>
    <dbReference type="NCBI Taxonomy" id="1416533"/>
    <lineage>
        <taxon>Bacteria</taxon>
        <taxon>Bacillati</taxon>
        <taxon>Bacillota</taxon>
        <taxon>Bacilli</taxon>
        <taxon>Bacillales</taxon>
        <taxon>Paenibacillaceae</taxon>
        <taxon>Fontibacillus</taxon>
    </lineage>
</organism>
<gene>
    <name evidence="1" type="ORF">DFP94_104235</name>
</gene>
<protein>
    <recommendedName>
        <fullName evidence="3">Exosporium-targeted protein</fullName>
    </recommendedName>
</protein>
<dbReference type="EMBL" id="QPJW01000004">
    <property type="protein sequence ID" value="RCX19780.1"/>
    <property type="molecule type" value="Genomic_DNA"/>
</dbReference>
<proteinExistence type="predicted"/>
<evidence type="ECO:0008006" key="3">
    <source>
        <dbReference type="Google" id="ProtNLM"/>
    </source>
</evidence>
<dbReference type="Proteomes" id="UP000253090">
    <property type="component" value="Unassembled WGS sequence"/>
</dbReference>
<evidence type="ECO:0000313" key="1">
    <source>
        <dbReference type="EMBL" id="RCX19780.1"/>
    </source>
</evidence>
<name>A0A369BDZ0_9BACL</name>
<reference evidence="1 2" key="1">
    <citation type="submission" date="2018-07" db="EMBL/GenBank/DDBJ databases">
        <title>Genomic Encyclopedia of Type Strains, Phase III (KMG-III): the genomes of soil and plant-associated and newly described type strains.</title>
        <authorList>
            <person name="Whitman W."/>
        </authorList>
    </citation>
    <scope>NUCLEOTIDE SEQUENCE [LARGE SCALE GENOMIC DNA]</scope>
    <source>
        <strain evidence="1 2">CECT 8333</strain>
    </source>
</reference>
<evidence type="ECO:0000313" key="2">
    <source>
        <dbReference type="Proteomes" id="UP000253090"/>
    </source>
</evidence>
<sequence>MPNFLVDSQISQGSSFANSISVPASTTPALFGTLGLNTAGAGDNLRVHFSATVTLAATIAILVPVTITIVRVIGGVSTTVYTATESLPVGNLLLTTDVFTVSGIDVPPDANFIIYRAFVSIPGGLAVIPNRVGPESFQAVAYSDTPALD</sequence>